<dbReference type="KEGG" id="pgs:CPT03_00295"/>
<dbReference type="SUPFAM" id="SSF51445">
    <property type="entry name" value="(Trans)glycosidases"/>
    <property type="match status" value="1"/>
</dbReference>
<keyword evidence="5" id="KW-0326">Glycosidase</keyword>
<dbReference type="RefSeq" id="WP_099440951.1">
    <property type="nucleotide sequence ID" value="NZ_CP024091.1"/>
</dbReference>
<evidence type="ECO:0000256" key="3">
    <source>
        <dbReference type="ARBA" id="ARBA00012663"/>
    </source>
</evidence>
<dbReference type="InterPro" id="IPR015882">
    <property type="entry name" value="HEX_bac_N"/>
</dbReference>
<organism evidence="10 11">
    <name type="scientific">Pedobacter ginsengisoli</name>
    <dbReference type="NCBI Taxonomy" id="363852"/>
    <lineage>
        <taxon>Bacteria</taxon>
        <taxon>Pseudomonadati</taxon>
        <taxon>Bacteroidota</taxon>
        <taxon>Sphingobacteriia</taxon>
        <taxon>Sphingobacteriales</taxon>
        <taxon>Sphingobacteriaceae</taxon>
        <taxon>Pedobacter</taxon>
    </lineage>
</organism>
<evidence type="ECO:0000259" key="8">
    <source>
        <dbReference type="Pfam" id="PF00728"/>
    </source>
</evidence>
<dbReference type="PANTHER" id="PTHR22600:SF57">
    <property type="entry name" value="BETA-N-ACETYLHEXOSAMINIDASE"/>
    <property type="match status" value="1"/>
</dbReference>
<evidence type="ECO:0000256" key="1">
    <source>
        <dbReference type="ARBA" id="ARBA00001231"/>
    </source>
</evidence>
<dbReference type="GO" id="GO:0030203">
    <property type="term" value="P:glycosaminoglycan metabolic process"/>
    <property type="evidence" value="ECO:0007669"/>
    <property type="project" value="TreeGrafter"/>
</dbReference>
<dbReference type="PRINTS" id="PR00738">
    <property type="entry name" value="GLHYDRLASE20"/>
</dbReference>
<dbReference type="GO" id="GO:0005975">
    <property type="term" value="P:carbohydrate metabolic process"/>
    <property type="evidence" value="ECO:0007669"/>
    <property type="project" value="InterPro"/>
</dbReference>
<evidence type="ECO:0000256" key="5">
    <source>
        <dbReference type="ARBA" id="ARBA00023295"/>
    </source>
</evidence>
<name>A0A2D1UBT9_9SPHI</name>
<dbReference type="GO" id="GO:0016020">
    <property type="term" value="C:membrane"/>
    <property type="evidence" value="ECO:0007669"/>
    <property type="project" value="TreeGrafter"/>
</dbReference>
<sequence>MRITLSLVLLILISLKVSAQDIIPAPVEMREGSFPNERFSLDKNTVIFINTLQAQPSAQFLSDYISKHYNIHLPIITDIAKIGSRQSINLITNSTIYTNPDKYTLSVLPTIINVGSSSPQGIFYAVQSVIQLLPSGTNNTDKLAIPTVEIIDYPRFAYRGMHLDVSRHFFDVNFIKKYIDYLALHKLNYFHWHLTDDHGWRIEIKKHPKLTAISAWRNGTIIGLYPGTGNDGIRYGGYYTQEEVKEVIKYAMARYITVVPEIEMPGHNMAVLAAYPELGTTPAIPTQVAQTWGIFNKFNNVLQPREKTFSFLEDVLTEVMELFPSPYIHIGGDECSKIWWKQSAFAQKLIKEKGLKDENGLQSYFIHRMEKFVNSKGKTIIGWDEILDGGLAPNAIVMSWRGEKGGIAAAKQQHKVIMTPENSMYFNHAQFMKDDSLTAAKFLPLKTVYDYEPVPAELTPKEAEYVWGGQGNLWSEYIANPAKAEYMLFPRLDALSEVLWSPKSKRNYIDFRRRLKTQFKRYDLLKINYSKRYLTDQ</sequence>
<dbReference type="InterPro" id="IPR029018">
    <property type="entry name" value="Hex-like_dom2"/>
</dbReference>
<dbReference type="SUPFAM" id="SSF55545">
    <property type="entry name" value="beta-N-acetylhexosaminidase-like domain"/>
    <property type="match status" value="1"/>
</dbReference>
<comment type="similarity">
    <text evidence="2">Belongs to the glycosyl hydrolase 20 family.</text>
</comment>
<feature type="domain" description="Glycoside hydrolase family 20 catalytic" evidence="8">
    <location>
        <begin position="156"/>
        <end position="502"/>
    </location>
</feature>
<dbReference type="EMBL" id="CP024091">
    <property type="protein sequence ID" value="ATP59080.1"/>
    <property type="molecule type" value="Genomic_DNA"/>
</dbReference>
<evidence type="ECO:0000313" key="10">
    <source>
        <dbReference type="EMBL" id="ATP59080.1"/>
    </source>
</evidence>
<feature type="chain" id="PRO_5013628798" description="beta-N-acetylhexosaminidase" evidence="7">
    <location>
        <begin position="20"/>
        <end position="537"/>
    </location>
</feature>
<dbReference type="OrthoDB" id="1006965at2"/>
<dbReference type="Proteomes" id="UP000223749">
    <property type="component" value="Chromosome"/>
</dbReference>
<accession>A0A2D1UBT9</accession>
<evidence type="ECO:0000256" key="6">
    <source>
        <dbReference type="PIRSR" id="PIRSR625705-1"/>
    </source>
</evidence>
<dbReference type="InterPro" id="IPR015883">
    <property type="entry name" value="Glyco_hydro_20_cat"/>
</dbReference>
<evidence type="ECO:0000313" key="11">
    <source>
        <dbReference type="Proteomes" id="UP000223749"/>
    </source>
</evidence>
<feature type="domain" description="Beta-hexosaminidase bacterial type N-terminal" evidence="9">
    <location>
        <begin position="21"/>
        <end position="153"/>
    </location>
</feature>
<dbReference type="Gene3D" id="3.20.20.80">
    <property type="entry name" value="Glycosidases"/>
    <property type="match status" value="1"/>
</dbReference>
<dbReference type="Gene3D" id="3.30.379.10">
    <property type="entry name" value="Chitobiase/beta-hexosaminidase domain 2-like"/>
    <property type="match status" value="1"/>
</dbReference>
<dbReference type="Pfam" id="PF00728">
    <property type="entry name" value="Glyco_hydro_20"/>
    <property type="match status" value="1"/>
</dbReference>
<comment type="catalytic activity">
    <reaction evidence="1">
        <text>Hydrolysis of terminal non-reducing N-acetyl-D-hexosamine residues in N-acetyl-beta-D-hexosaminides.</text>
        <dbReference type="EC" id="3.2.1.52"/>
    </reaction>
</comment>
<dbReference type="Pfam" id="PF02838">
    <property type="entry name" value="Glyco_hydro_20b"/>
    <property type="match status" value="1"/>
</dbReference>
<dbReference type="EC" id="3.2.1.52" evidence="3"/>
<dbReference type="AlphaFoldDB" id="A0A2D1UBT9"/>
<dbReference type="PANTHER" id="PTHR22600">
    <property type="entry name" value="BETA-HEXOSAMINIDASE"/>
    <property type="match status" value="1"/>
</dbReference>
<protein>
    <recommendedName>
        <fullName evidence="3">beta-N-acetylhexosaminidase</fullName>
        <ecNumber evidence="3">3.2.1.52</ecNumber>
    </recommendedName>
</protein>
<feature type="active site" description="Proton donor" evidence="6">
    <location>
        <position position="334"/>
    </location>
</feature>
<proteinExistence type="inferred from homology"/>
<feature type="signal peptide" evidence="7">
    <location>
        <begin position="1"/>
        <end position="19"/>
    </location>
</feature>
<reference evidence="10 11" key="1">
    <citation type="submission" date="2017-10" db="EMBL/GenBank/DDBJ databases">
        <title>Whole genome of Pedobacter ginsengisoli T01R-27 isolated from tomato rhizosphere.</title>
        <authorList>
            <person name="Weon H.-Y."/>
            <person name="Lee S.A."/>
            <person name="Sang M.K."/>
            <person name="Song J."/>
        </authorList>
    </citation>
    <scope>NUCLEOTIDE SEQUENCE [LARGE SCALE GENOMIC DNA]</scope>
    <source>
        <strain evidence="10 11">T01R-27</strain>
    </source>
</reference>
<evidence type="ECO:0000256" key="4">
    <source>
        <dbReference type="ARBA" id="ARBA00022801"/>
    </source>
</evidence>
<dbReference type="InterPro" id="IPR017853">
    <property type="entry name" value="GH"/>
</dbReference>
<keyword evidence="7" id="KW-0732">Signal</keyword>
<dbReference type="CDD" id="cd06563">
    <property type="entry name" value="GH20_chitobiase-like"/>
    <property type="match status" value="1"/>
</dbReference>
<evidence type="ECO:0000256" key="2">
    <source>
        <dbReference type="ARBA" id="ARBA00006285"/>
    </source>
</evidence>
<gene>
    <name evidence="10" type="ORF">CPT03_00295</name>
</gene>
<keyword evidence="4" id="KW-0378">Hydrolase</keyword>
<dbReference type="GO" id="GO:0004563">
    <property type="term" value="F:beta-N-acetylhexosaminidase activity"/>
    <property type="evidence" value="ECO:0007669"/>
    <property type="project" value="UniProtKB-EC"/>
</dbReference>
<evidence type="ECO:0000259" key="9">
    <source>
        <dbReference type="Pfam" id="PF02838"/>
    </source>
</evidence>
<dbReference type="InterPro" id="IPR025705">
    <property type="entry name" value="Beta_hexosaminidase_sua/sub"/>
</dbReference>
<evidence type="ECO:0000256" key="7">
    <source>
        <dbReference type="SAM" id="SignalP"/>
    </source>
</evidence>
<keyword evidence="11" id="KW-1185">Reference proteome</keyword>